<accession>R0JBD8</accession>
<dbReference type="Proteomes" id="UP000296049">
    <property type="component" value="Unassembled WGS sequence"/>
</dbReference>
<gene>
    <name evidence="1" type="ORF">Anapl_07845</name>
</gene>
<dbReference type="AlphaFoldDB" id="R0JBD8"/>
<evidence type="ECO:0000313" key="1">
    <source>
        <dbReference type="EMBL" id="EOA94585.1"/>
    </source>
</evidence>
<sequence length="119" mass="13020">MQTFPQKNYGGVMAKPIPMSDQISTAATAHAAPQQHLGLEHCRLLNQLPQGCHYFLSFLLSTTPNDSSSLSSSLPALWQPQALRAGRELPVPRARSPLTSGKELWSERHMLGITAAKFP</sequence>
<keyword evidence="2" id="KW-1185">Reference proteome</keyword>
<reference evidence="2" key="1">
    <citation type="journal article" date="2013" name="Nat. Genet.">
        <title>The duck genome and transcriptome provide insight into an avian influenza virus reservoir species.</title>
        <authorList>
            <person name="Huang Y."/>
            <person name="Li Y."/>
            <person name="Burt D.W."/>
            <person name="Chen H."/>
            <person name="Zhang Y."/>
            <person name="Qian W."/>
            <person name="Kim H."/>
            <person name="Gan S."/>
            <person name="Zhao Y."/>
            <person name="Li J."/>
            <person name="Yi K."/>
            <person name="Feng H."/>
            <person name="Zhu P."/>
            <person name="Li B."/>
            <person name="Liu Q."/>
            <person name="Fairley S."/>
            <person name="Magor K.E."/>
            <person name="Du Z."/>
            <person name="Hu X."/>
            <person name="Goodman L."/>
            <person name="Tafer H."/>
            <person name="Vignal A."/>
            <person name="Lee T."/>
            <person name="Kim K.W."/>
            <person name="Sheng Z."/>
            <person name="An Y."/>
            <person name="Searle S."/>
            <person name="Herrero J."/>
            <person name="Groenen M.A."/>
            <person name="Crooijmans R.P."/>
            <person name="Faraut T."/>
            <person name="Cai Q."/>
            <person name="Webster R.G."/>
            <person name="Aldridge J.R."/>
            <person name="Warren W.C."/>
            <person name="Bartschat S."/>
            <person name="Kehr S."/>
            <person name="Marz M."/>
            <person name="Stadler P.F."/>
            <person name="Smith J."/>
            <person name="Kraus R.H."/>
            <person name="Zhao Y."/>
            <person name="Ren L."/>
            <person name="Fei J."/>
            <person name="Morisson M."/>
            <person name="Kaiser P."/>
            <person name="Griffin D.K."/>
            <person name="Rao M."/>
            <person name="Pitel F."/>
            <person name="Wang J."/>
            <person name="Li N."/>
        </authorList>
    </citation>
    <scope>NUCLEOTIDE SEQUENCE [LARGE SCALE GENOMIC DNA]</scope>
</reference>
<dbReference type="EMBL" id="KB744699">
    <property type="protein sequence ID" value="EOA94585.1"/>
    <property type="molecule type" value="Genomic_DNA"/>
</dbReference>
<proteinExistence type="predicted"/>
<evidence type="ECO:0000313" key="2">
    <source>
        <dbReference type="Proteomes" id="UP000296049"/>
    </source>
</evidence>
<name>R0JBD8_ANAPL</name>
<organism evidence="1 2">
    <name type="scientific">Anas platyrhynchos</name>
    <name type="common">Mallard</name>
    <name type="synonym">Anas boschas</name>
    <dbReference type="NCBI Taxonomy" id="8839"/>
    <lineage>
        <taxon>Eukaryota</taxon>
        <taxon>Metazoa</taxon>
        <taxon>Chordata</taxon>
        <taxon>Craniata</taxon>
        <taxon>Vertebrata</taxon>
        <taxon>Euteleostomi</taxon>
        <taxon>Archelosauria</taxon>
        <taxon>Archosauria</taxon>
        <taxon>Dinosauria</taxon>
        <taxon>Saurischia</taxon>
        <taxon>Theropoda</taxon>
        <taxon>Coelurosauria</taxon>
        <taxon>Aves</taxon>
        <taxon>Neognathae</taxon>
        <taxon>Galloanserae</taxon>
        <taxon>Anseriformes</taxon>
        <taxon>Anatidae</taxon>
        <taxon>Anatinae</taxon>
        <taxon>Anas</taxon>
    </lineage>
</organism>
<protein>
    <submittedName>
        <fullName evidence="1">Uncharacterized protein</fullName>
    </submittedName>
</protein>